<evidence type="ECO:0000256" key="2">
    <source>
        <dbReference type="ARBA" id="ARBA00023125"/>
    </source>
</evidence>
<dbReference type="Pfam" id="PF00705">
    <property type="entry name" value="PCNA_N"/>
    <property type="match status" value="1"/>
</dbReference>
<sequence>MTVIFKAKTHCAYTIKILAELLQNNIKTACFEIDEDGVKLCMMDHHRTILIQVSLESENFTLYKFKCKDKLFLGINLNHFHKMLKSIKKKDSMQLFINDDSPNDLGIKVIPKENNRITTSFVTIQEIQTIDIDIPEGYGKPIIVPSSEYQKMCKDMAHIGSMINVVARNFHIKFRCNAGGVMKRHVEFGEMGDSDDEEEDDDNVVEYNQDFDTEQLSRITKMAGLSTSMQIYPKQGKPLLFKSAIGSLGKISIYIKSKDLIEKENSVLESDDDDDF</sequence>
<dbReference type="PANTHER" id="PTHR11352">
    <property type="entry name" value="PROLIFERATING CELL NUCLEAR ANTIGEN"/>
    <property type="match status" value="1"/>
</dbReference>
<protein>
    <recommendedName>
        <fullName evidence="6">Proliferating cell nuclear antigen PCNA N-terminal domain-containing protein</fullName>
    </recommendedName>
</protein>
<feature type="domain" description="Proliferating cell nuclear antigen PCNA N-terminal" evidence="3">
    <location>
        <begin position="5"/>
        <end position="127"/>
    </location>
</feature>
<evidence type="ECO:0000256" key="1">
    <source>
        <dbReference type="ARBA" id="ARBA00010462"/>
    </source>
</evidence>
<dbReference type="InterPro" id="IPR022648">
    <property type="entry name" value="Pr_cel_nuc_antig_N"/>
</dbReference>
<dbReference type="InterPro" id="IPR000730">
    <property type="entry name" value="Pr_cel_nuc_antig"/>
</dbReference>
<dbReference type="InterPro" id="IPR046938">
    <property type="entry name" value="DNA_clamp_sf"/>
</dbReference>
<dbReference type="GO" id="GO:0006272">
    <property type="term" value="P:leading strand elongation"/>
    <property type="evidence" value="ECO:0007669"/>
    <property type="project" value="TreeGrafter"/>
</dbReference>
<organism evidence="5">
    <name type="scientific">viral metagenome</name>
    <dbReference type="NCBI Taxonomy" id="1070528"/>
    <lineage>
        <taxon>unclassified sequences</taxon>
        <taxon>metagenomes</taxon>
        <taxon>organismal metagenomes</taxon>
    </lineage>
</organism>
<dbReference type="GO" id="GO:0006275">
    <property type="term" value="P:regulation of DNA replication"/>
    <property type="evidence" value="ECO:0007669"/>
    <property type="project" value="InterPro"/>
</dbReference>
<evidence type="ECO:0000259" key="4">
    <source>
        <dbReference type="Pfam" id="PF02747"/>
    </source>
</evidence>
<dbReference type="NCBIfam" id="TIGR00590">
    <property type="entry name" value="pcna"/>
    <property type="match status" value="1"/>
</dbReference>
<dbReference type="InterPro" id="IPR022649">
    <property type="entry name" value="Pr_cel_nuc_antig_C"/>
</dbReference>
<dbReference type="GO" id="GO:0030337">
    <property type="term" value="F:DNA polymerase processivity factor activity"/>
    <property type="evidence" value="ECO:0007669"/>
    <property type="project" value="InterPro"/>
</dbReference>
<dbReference type="SUPFAM" id="SSF55979">
    <property type="entry name" value="DNA clamp"/>
    <property type="match status" value="2"/>
</dbReference>
<reference evidence="5" key="1">
    <citation type="journal article" date="2020" name="Nature">
        <title>Giant virus diversity and host interactions through global metagenomics.</title>
        <authorList>
            <person name="Schulz F."/>
            <person name="Roux S."/>
            <person name="Paez-Espino D."/>
            <person name="Jungbluth S."/>
            <person name="Walsh D.A."/>
            <person name="Denef V.J."/>
            <person name="McMahon K.D."/>
            <person name="Konstantinidis K.T."/>
            <person name="Eloe-Fadrosh E.A."/>
            <person name="Kyrpides N.C."/>
            <person name="Woyke T."/>
        </authorList>
    </citation>
    <scope>NUCLEOTIDE SEQUENCE</scope>
    <source>
        <strain evidence="5">GVMAG-S-1038524-41</strain>
    </source>
</reference>
<dbReference type="Gene3D" id="3.70.10.10">
    <property type="match status" value="1"/>
</dbReference>
<dbReference type="AlphaFoldDB" id="A0A6C0JTT3"/>
<keyword evidence="2" id="KW-0238">DNA-binding</keyword>
<dbReference type="PANTHER" id="PTHR11352:SF0">
    <property type="entry name" value="PROLIFERATING CELL NUCLEAR ANTIGEN"/>
    <property type="match status" value="1"/>
</dbReference>
<name>A0A6C0JTT3_9ZZZZ</name>
<accession>A0A6C0JTT3</accession>
<evidence type="ECO:0008006" key="6">
    <source>
        <dbReference type="Google" id="ProtNLM"/>
    </source>
</evidence>
<comment type="similarity">
    <text evidence="1">Belongs to the PCNA family.</text>
</comment>
<proteinExistence type="inferred from homology"/>
<evidence type="ECO:0000313" key="5">
    <source>
        <dbReference type="EMBL" id="QHU07094.1"/>
    </source>
</evidence>
<feature type="domain" description="Proliferating cell nuclear antigen PCNA C-terminal" evidence="4">
    <location>
        <begin position="138"/>
        <end position="256"/>
    </location>
</feature>
<dbReference type="EMBL" id="MN740672">
    <property type="protein sequence ID" value="QHU07094.1"/>
    <property type="molecule type" value="Genomic_DNA"/>
</dbReference>
<evidence type="ECO:0000259" key="3">
    <source>
        <dbReference type="Pfam" id="PF00705"/>
    </source>
</evidence>
<dbReference type="Pfam" id="PF02747">
    <property type="entry name" value="PCNA_C"/>
    <property type="match status" value="1"/>
</dbReference>
<dbReference type="GO" id="GO:0003677">
    <property type="term" value="F:DNA binding"/>
    <property type="evidence" value="ECO:0007669"/>
    <property type="project" value="UniProtKB-KW"/>
</dbReference>